<dbReference type="AlphaFoldDB" id="A0A4U1ETU6"/>
<evidence type="ECO:0000313" key="4">
    <source>
        <dbReference type="Proteomes" id="UP000308365"/>
    </source>
</evidence>
<feature type="region of interest" description="Disordered" evidence="1">
    <location>
        <begin position="26"/>
        <end position="45"/>
    </location>
</feature>
<feature type="transmembrane region" description="Helical" evidence="2">
    <location>
        <begin position="104"/>
        <end position="122"/>
    </location>
</feature>
<protein>
    <submittedName>
        <fullName evidence="3">Uncharacterized protein</fullName>
    </submittedName>
</protein>
<proteinExistence type="predicted"/>
<comment type="caution">
    <text evidence="3">The sequence shown here is derived from an EMBL/GenBank/DDBJ whole genome shotgun (WGS) entry which is preliminary data.</text>
</comment>
<name>A0A4U1ETU6_MONMO</name>
<feature type="non-terminal residue" evidence="3">
    <location>
        <position position="1"/>
    </location>
</feature>
<feature type="non-terminal residue" evidence="3">
    <location>
        <position position="204"/>
    </location>
</feature>
<evidence type="ECO:0000256" key="2">
    <source>
        <dbReference type="SAM" id="Phobius"/>
    </source>
</evidence>
<accession>A0A4U1ETU6</accession>
<evidence type="ECO:0000313" key="3">
    <source>
        <dbReference type="EMBL" id="TKC40121.1"/>
    </source>
</evidence>
<evidence type="ECO:0000256" key="1">
    <source>
        <dbReference type="SAM" id="MobiDB-lite"/>
    </source>
</evidence>
<organism evidence="3 4">
    <name type="scientific">Monodon monoceros</name>
    <name type="common">Narwhal</name>
    <name type="synonym">Ceratodon monodon</name>
    <dbReference type="NCBI Taxonomy" id="40151"/>
    <lineage>
        <taxon>Eukaryota</taxon>
        <taxon>Metazoa</taxon>
        <taxon>Chordata</taxon>
        <taxon>Craniata</taxon>
        <taxon>Vertebrata</taxon>
        <taxon>Euteleostomi</taxon>
        <taxon>Mammalia</taxon>
        <taxon>Eutheria</taxon>
        <taxon>Laurasiatheria</taxon>
        <taxon>Artiodactyla</taxon>
        <taxon>Whippomorpha</taxon>
        <taxon>Cetacea</taxon>
        <taxon>Odontoceti</taxon>
        <taxon>Monodontidae</taxon>
        <taxon>Monodon</taxon>
    </lineage>
</organism>
<keyword evidence="2" id="KW-0472">Membrane</keyword>
<keyword evidence="2" id="KW-1133">Transmembrane helix</keyword>
<dbReference type="EMBL" id="RWIC01000794">
    <property type="protein sequence ID" value="TKC40121.1"/>
    <property type="molecule type" value="Genomic_DNA"/>
</dbReference>
<dbReference type="Proteomes" id="UP000308365">
    <property type="component" value="Unassembled WGS sequence"/>
</dbReference>
<keyword evidence="2" id="KW-0812">Transmembrane</keyword>
<reference evidence="4" key="1">
    <citation type="journal article" date="2019" name="IScience">
        <title>Narwhal Genome Reveals Long-Term Low Genetic Diversity despite Current Large Abundance Size.</title>
        <authorList>
            <person name="Westbury M.V."/>
            <person name="Petersen B."/>
            <person name="Garde E."/>
            <person name="Heide-Jorgensen M.P."/>
            <person name="Lorenzen E.D."/>
        </authorList>
    </citation>
    <scope>NUCLEOTIDE SEQUENCE [LARGE SCALE GENOMIC DNA]</scope>
</reference>
<gene>
    <name evidence="3" type="ORF">EI555_012284</name>
</gene>
<sequence>GRERRCRGGERVRACSGCLLAEFPPAPSGRPLGPSGERAAGGQVAPGRRARALSLPPGAERAAVPSCSRHNLRVLVLGGAPRGARSACTRGRRRRPVARMRKKWKMGGMRYIFSLLLFFLFLEGSKAEQVKRAFCLPLPTVSLTFFGPLAATSEVDPGPKFEGKAIALVPLFGCVKRSTKWNWSKRGILCSTELIHEKELCKYA</sequence>